<protein>
    <submittedName>
        <fullName evidence="1">Uncharacterized protein</fullName>
    </submittedName>
</protein>
<gene>
    <name evidence="1" type="ORF">MICPUN_108888</name>
</gene>
<dbReference type="GeneID" id="8246437"/>
<dbReference type="RefSeq" id="XP_002504572.1">
    <property type="nucleotide sequence ID" value="XM_002504526.1"/>
</dbReference>
<name>C1EC37_MICCC</name>
<organism evidence="1 2">
    <name type="scientific">Micromonas commoda (strain RCC299 / NOUM17 / CCMP2709)</name>
    <name type="common">Picoplanktonic green alga</name>
    <dbReference type="NCBI Taxonomy" id="296587"/>
    <lineage>
        <taxon>Eukaryota</taxon>
        <taxon>Viridiplantae</taxon>
        <taxon>Chlorophyta</taxon>
        <taxon>Mamiellophyceae</taxon>
        <taxon>Mamiellales</taxon>
        <taxon>Mamiellaceae</taxon>
        <taxon>Micromonas</taxon>
    </lineage>
</organism>
<dbReference type="OrthoDB" id="498843at2759"/>
<keyword evidence="2" id="KW-1185">Reference proteome</keyword>
<dbReference type="InParanoid" id="C1EC37"/>
<evidence type="ECO:0000313" key="2">
    <source>
        <dbReference type="Proteomes" id="UP000002009"/>
    </source>
</evidence>
<reference evidence="1 2" key="1">
    <citation type="journal article" date="2009" name="Science">
        <title>Green evolution and dynamic adaptations revealed by genomes of the marine picoeukaryotes Micromonas.</title>
        <authorList>
            <person name="Worden A.Z."/>
            <person name="Lee J.H."/>
            <person name="Mock T."/>
            <person name="Rouze P."/>
            <person name="Simmons M.P."/>
            <person name="Aerts A.L."/>
            <person name="Allen A.E."/>
            <person name="Cuvelier M.L."/>
            <person name="Derelle E."/>
            <person name="Everett M.V."/>
            <person name="Foulon E."/>
            <person name="Grimwood J."/>
            <person name="Gundlach H."/>
            <person name="Henrissat B."/>
            <person name="Napoli C."/>
            <person name="McDonald S.M."/>
            <person name="Parker M.S."/>
            <person name="Rombauts S."/>
            <person name="Salamov A."/>
            <person name="Von Dassow P."/>
            <person name="Badger J.H."/>
            <person name="Coutinho P.M."/>
            <person name="Demir E."/>
            <person name="Dubchak I."/>
            <person name="Gentemann C."/>
            <person name="Eikrem W."/>
            <person name="Gready J.E."/>
            <person name="John U."/>
            <person name="Lanier W."/>
            <person name="Lindquist E.A."/>
            <person name="Lucas S."/>
            <person name="Mayer K.F."/>
            <person name="Moreau H."/>
            <person name="Not F."/>
            <person name="Otillar R."/>
            <person name="Panaud O."/>
            <person name="Pangilinan J."/>
            <person name="Paulsen I."/>
            <person name="Piegu B."/>
            <person name="Poliakov A."/>
            <person name="Robbens S."/>
            <person name="Schmutz J."/>
            <person name="Toulza E."/>
            <person name="Wyss T."/>
            <person name="Zelensky A."/>
            <person name="Zhou K."/>
            <person name="Armbrust E.V."/>
            <person name="Bhattacharya D."/>
            <person name="Goodenough U.W."/>
            <person name="Van de Peer Y."/>
            <person name="Grigoriev I.V."/>
        </authorList>
    </citation>
    <scope>NUCLEOTIDE SEQUENCE [LARGE SCALE GENOMIC DNA]</scope>
    <source>
        <strain evidence="2">RCC299 / NOUM17</strain>
    </source>
</reference>
<dbReference type="AlphaFoldDB" id="C1EC37"/>
<evidence type="ECO:0000313" key="1">
    <source>
        <dbReference type="EMBL" id="ACO65830.1"/>
    </source>
</evidence>
<proteinExistence type="predicted"/>
<sequence length="461" mass="49664">MDTIIKNLKVIYTQATLRYAYLVNEDLAAGTDWNEHQAEGFAFYNNIAPYVKAKSATGHNMLENYFNPKVVPDSYNFFGYCKAKAVLQAADSAVWSAMGTFEDDITCPTTFPTEGVITTKAGSYVPVNQIGASLSFAGAIKAVTSLLDESVVYTTVKSKYNAVGLRGEAGQKRTGEPYYASAIKFFKEADWVNKYIETAFDSSSTLATAARLEIIEKTARDNVAVQAVISDLYKAQATTDADLSTVFWDHAAAKYLGPDITDANTDRSQTIYARADKRAANYGTLDSTGKFALANKAVIDELKAASTIPSRKTAYTKIVTQIKVIYAQCVLRYAYLIDANLGNYVEYQAEGQAFWKILAPWVNDVDENGAIYLDGIFDTARAPTHGDHFCHAKEIIAKLNLPATDFGTLEGTAGIDCTGRTAPADAAAWLATAAPVSAAPATLRAGIFAALASVAAALLLA</sequence>
<dbReference type="EMBL" id="CP001329">
    <property type="protein sequence ID" value="ACO65830.1"/>
    <property type="molecule type" value="Genomic_DNA"/>
</dbReference>
<dbReference type="Proteomes" id="UP000002009">
    <property type="component" value="Chromosome 9"/>
</dbReference>
<accession>C1EC37</accession>
<dbReference type="KEGG" id="mis:MICPUN_108888"/>
<dbReference type="STRING" id="296587.C1EC37"/>